<organism evidence="2 3">
    <name type="scientific">Aureobasidium pullulans</name>
    <name type="common">Black yeast</name>
    <name type="synonym">Pullularia pullulans</name>
    <dbReference type="NCBI Taxonomy" id="5580"/>
    <lineage>
        <taxon>Eukaryota</taxon>
        <taxon>Fungi</taxon>
        <taxon>Dikarya</taxon>
        <taxon>Ascomycota</taxon>
        <taxon>Pezizomycotina</taxon>
        <taxon>Dothideomycetes</taxon>
        <taxon>Dothideomycetidae</taxon>
        <taxon>Dothideales</taxon>
        <taxon>Saccotheciaceae</taxon>
        <taxon>Aureobasidium</taxon>
    </lineage>
</organism>
<dbReference type="SUPFAM" id="SSF51126">
    <property type="entry name" value="Pectin lyase-like"/>
    <property type="match status" value="2"/>
</dbReference>
<evidence type="ECO:0000313" key="3">
    <source>
        <dbReference type="Proteomes" id="UP000306584"/>
    </source>
</evidence>
<dbReference type="Pfam" id="PF12708">
    <property type="entry name" value="Pect-lyase_RHGA_epim"/>
    <property type="match status" value="2"/>
</dbReference>
<dbReference type="Gene3D" id="2.160.20.10">
    <property type="entry name" value="Single-stranded right-handed beta-helix, Pectin lyase-like"/>
    <property type="match status" value="2"/>
</dbReference>
<feature type="domain" description="Rhamnogalacturonase A/B/Epimerase-like pectate lyase" evidence="1">
    <location>
        <begin position="86"/>
        <end position="308"/>
    </location>
</feature>
<sequence length="820" mass="87581">MVLSSFLKPTSESTIITNFTMRAFSPLSLFSVVTAVFTLLLVLAPSQTSASPVTSVKRATSSNYWLANIKRQGSVAYGSDSSYAVYRNVMDYGAKGDGSTDDTAAINAAIAAGSRCGWGCDSSTVKPALVYFPPGTYMVSQPIIMLYYTQLVGDALNLPVLKATAGFQGMAVLDSDPYDSSGANMFTNQNNFFRQVRNFKIDLTGMPQTAGAGIHWQVAQATSLQNIVFNMIPGSASKQVGIFMDNGSGGFMSDLVFNGGNYGAFLGNQQFTSRNWTFNNCNTAIFMNWNWAWTLKSVSINNCGVGLDMSNGGSTNIQIGSVILMDSKLTNTPIGVKTSFTSNSAPATAGTLIIDNVDFSGSPIAVASADGSSILAGGKVVTSWGEGRQYAGTSGSRVQGPLAAPSKPAALLDASGKFFERSKPQYESLPASSFISVKSFGAKGDGVTDDTAAIQKAMAGTTSNQILYFDHGAYVVSKTINVPNKIKMTGEIWPLIMATGSFFADPSNPQPVFDIGKAGEAGAVEITDLMFETKGPAPGAIMLKWNMASAQGASGIWDAHVRIGGSAGTGLQSDKCSKNPSSTAVNTACEGAYMLFWAGTKSAGVYLENTWFWVADHELDLPDHNQINIYNGRGVYIESQGPVWLYGTSSEHNVFYNYEIRNAKNVFMGMIQSETPYFQSNPKAPAPFVPQRPSDPTFSICSSQNPSAPCYKSWGLRVIDSTNVFIHGLGLYSFFENYSQDCVATNNCQQNMIGLQGSNNNLNMYAVTTKASVNMITLDNGVAAALDADNRNVFGATVAYYRKGGSSARDCDDEDEEDDQ</sequence>
<dbReference type="GO" id="GO:0004650">
    <property type="term" value="F:polygalacturonase activity"/>
    <property type="evidence" value="ECO:0007669"/>
    <property type="project" value="InterPro"/>
</dbReference>
<comment type="caution">
    <text evidence="2">The sequence shown here is derived from an EMBL/GenBank/DDBJ whole genome shotgun (WGS) entry which is preliminary data.</text>
</comment>
<dbReference type="PANTHER" id="PTHR33928">
    <property type="entry name" value="POLYGALACTURONASE QRT3"/>
    <property type="match status" value="1"/>
</dbReference>
<protein>
    <submittedName>
        <fullName evidence="2">Glucan 1,3-beta-glucosidase</fullName>
    </submittedName>
</protein>
<proteinExistence type="predicted"/>
<dbReference type="PANTHER" id="PTHR33928:SF2">
    <property type="entry name" value="PECTATE LYASE SUPERFAMILY PROTEIN DOMAIN-CONTAINING PROTEIN-RELATED"/>
    <property type="match status" value="1"/>
</dbReference>
<dbReference type="FunFam" id="2.160.20.10:FF:000026">
    <property type="entry name" value="Exo-beta-1,3-glucanase Exg0"/>
    <property type="match status" value="1"/>
</dbReference>
<accession>A0A4S9LYP2</accession>
<dbReference type="InterPro" id="IPR039279">
    <property type="entry name" value="QRT3-like"/>
</dbReference>
<dbReference type="InterPro" id="IPR024535">
    <property type="entry name" value="RHGA/B-epi-like_pectate_lyase"/>
</dbReference>
<dbReference type="EMBL" id="QZBD01000028">
    <property type="protein sequence ID" value="THY35167.1"/>
    <property type="molecule type" value="Genomic_DNA"/>
</dbReference>
<gene>
    <name evidence="2" type="ORF">D6D01_01538</name>
</gene>
<name>A0A4S9LYP2_AURPU</name>
<evidence type="ECO:0000313" key="2">
    <source>
        <dbReference type="EMBL" id="THY35167.1"/>
    </source>
</evidence>
<reference evidence="2 3" key="1">
    <citation type="submission" date="2018-10" db="EMBL/GenBank/DDBJ databases">
        <title>Fifty Aureobasidium pullulans genomes reveal a recombining polyextremotolerant generalist.</title>
        <authorList>
            <person name="Gostincar C."/>
            <person name="Turk M."/>
            <person name="Zajc J."/>
            <person name="Gunde-Cimerman N."/>
        </authorList>
    </citation>
    <scope>NUCLEOTIDE SEQUENCE [LARGE SCALE GENOMIC DNA]</scope>
    <source>
        <strain evidence="2 3">EXF-6604</strain>
    </source>
</reference>
<dbReference type="AlphaFoldDB" id="A0A4S9LYP2"/>
<dbReference type="FunFam" id="2.160.20.10:FF:000023">
    <property type="entry name" value="Exo-beta-1,3-glucanase Exg0"/>
    <property type="match status" value="1"/>
</dbReference>
<dbReference type="InterPro" id="IPR012334">
    <property type="entry name" value="Pectin_lyas_fold"/>
</dbReference>
<dbReference type="CDD" id="cd23668">
    <property type="entry name" value="GH55_beta13glucanase-like"/>
    <property type="match status" value="1"/>
</dbReference>
<dbReference type="Proteomes" id="UP000306584">
    <property type="component" value="Unassembled WGS sequence"/>
</dbReference>
<dbReference type="InterPro" id="IPR011050">
    <property type="entry name" value="Pectin_lyase_fold/virulence"/>
</dbReference>
<evidence type="ECO:0000259" key="1">
    <source>
        <dbReference type="Pfam" id="PF12708"/>
    </source>
</evidence>
<feature type="domain" description="Rhamnogalacturonase A/B/Epimerase-like pectate lyase" evidence="1">
    <location>
        <begin position="434"/>
        <end position="502"/>
    </location>
</feature>